<dbReference type="GO" id="GO:0097237">
    <property type="term" value="P:cellular response to toxic substance"/>
    <property type="evidence" value="ECO:0007669"/>
    <property type="project" value="UniProtKB-ARBA"/>
</dbReference>
<reference evidence="5" key="1">
    <citation type="journal article" date="2021" name="IMA Fungus">
        <title>Genomic characterization of three marine fungi, including Emericellopsis atlantica sp. nov. with signatures of a generalist lifestyle and marine biomass degradation.</title>
        <authorList>
            <person name="Hagestad O.C."/>
            <person name="Hou L."/>
            <person name="Andersen J.H."/>
            <person name="Hansen E.H."/>
            <person name="Altermark B."/>
            <person name="Li C."/>
            <person name="Kuhnert E."/>
            <person name="Cox R.J."/>
            <person name="Crous P.W."/>
            <person name="Spatafora J.W."/>
            <person name="Lail K."/>
            <person name="Amirebrahimi M."/>
            <person name="Lipzen A."/>
            <person name="Pangilinan J."/>
            <person name="Andreopoulos W."/>
            <person name="Hayes R.D."/>
            <person name="Ng V."/>
            <person name="Grigoriev I.V."/>
            <person name="Jackson S.A."/>
            <person name="Sutton T.D.S."/>
            <person name="Dobson A.D.W."/>
            <person name="Rama T."/>
        </authorList>
    </citation>
    <scope>NUCLEOTIDE SEQUENCE</scope>
    <source>
        <strain evidence="5">TRa018bII</strain>
    </source>
</reference>
<dbReference type="Proteomes" id="UP000824998">
    <property type="component" value="Unassembled WGS sequence"/>
</dbReference>
<gene>
    <name evidence="5" type="ORF">BJ875DRAFT_137891</name>
</gene>
<dbReference type="InterPro" id="IPR050097">
    <property type="entry name" value="Ferredoxin-NADP_redctase_2"/>
</dbReference>
<dbReference type="PANTHER" id="PTHR48105">
    <property type="entry name" value="THIOREDOXIN REDUCTASE 1-RELATED-RELATED"/>
    <property type="match status" value="1"/>
</dbReference>
<dbReference type="InterPro" id="IPR023753">
    <property type="entry name" value="FAD/NAD-binding_dom"/>
</dbReference>
<organism evidence="5 6">
    <name type="scientific">Amylocarpus encephaloides</name>
    <dbReference type="NCBI Taxonomy" id="45428"/>
    <lineage>
        <taxon>Eukaryota</taxon>
        <taxon>Fungi</taxon>
        <taxon>Dikarya</taxon>
        <taxon>Ascomycota</taxon>
        <taxon>Pezizomycotina</taxon>
        <taxon>Leotiomycetes</taxon>
        <taxon>Helotiales</taxon>
        <taxon>Helotiales incertae sedis</taxon>
        <taxon>Amylocarpus</taxon>
    </lineage>
</organism>
<sequence length="319" mass="34174">MAEAPLVDAIIIGGGPAGLSAAMTLGRQNHSVILFDSEQYRSAPSEALRLVPSWDGKPPSDLLAAARLEIKHYPQINIKSIEAASAAKRKEGYFEILDIFGTAHLGKKLILANGVCETYPDINGYRECWGKSIFHCLFCDGYGLPDGRTSGVLAEQLIAIPRYAIHMAHMAAQLTSQVTIYTNGNSEVASGIAKELGQTPKWKTDSRGIKSLQNICGGGSGIEIHFHDGSVVSEAFLAHSPLTRVRGQFAEQLGLELTPSGEYKVKSPTNQASVEGVYAAGDCMTNFKVTMNALASGSVTASCVAIRLHEERYGLPSLH</sequence>
<keyword evidence="2" id="KW-0285">Flavoprotein</keyword>
<protein>
    <submittedName>
        <fullName evidence="5">Thioredoxin reductase glit-like protein</fullName>
    </submittedName>
</protein>
<comment type="caution">
    <text evidence="5">The sequence shown here is derived from an EMBL/GenBank/DDBJ whole genome shotgun (WGS) entry which is preliminary data.</text>
</comment>
<dbReference type="Gene3D" id="3.50.50.60">
    <property type="entry name" value="FAD/NAD(P)-binding domain"/>
    <property type="match status" value="2"/>
</dbReference>
<dbReference type="Pfam" id="PF07992">
    <property type="entry name" value="Pyr_redox_2"/>
    <property type="match status" value="1"/>
</dbReference>
<name>A0A9P8C3E1_9HELO</name>
<feature type="domain" description="FAD/NAD(P)-binding" evidence="4">
    <location>
        <begin position="8"/>
        <end position="297"/>
    </location>
</feature>
<comment type="similarity">
    <text evidence="1">Belongs to the class-II pyridine nucleotide-disulfide oxidoreductase family.</text>
</comment>
<evidence type="ECO:0000313" key="6">
    <source>
        <dbReference type="Proteomes" id="UP000824998"/>
    </source>
</evidence>
<dbReference type="EMBL" id="MU251635">
    <property type="protein sequence ID" value="KAG9230926.1"/>
    <property type="molecule type" value="Genomic_DNA"/>
</dbReference>
<dbReference type="InterPro" id="IPR036188">
    <property type="entry name" value="FAD/NAD-bd_sf"/>
</dbReference>
<dbReference type="OrthoDB" id="10260355at2759"/>
<evidence type="ECO:0000313" key="5">
    <source>
        <dbReference type="EMBL" id="KAG9230926.1"/>
    </source>
</evidence>
<dbReference type="AlphaFoldDB" id="A0A9P8C3E1"/>
<evidence type="ECO:0000256" key="2">
    <source>
        <dbReference type="ARBA" id="ARBA00022630"/>
    </source>
</evidence>
<dbReference type="GO" id="GO:0016491">
    <property type="term" value="F:oxidoreductase activity"/>
    <property type="evidence" value="ECO:0007669"/>
    <property type="project" value="UniProtKB-KW"/>
</dbReference>
<keyword evidence="3" id="KW-0560">Oxidoreductase</keyword>
<evidence type="ECO:0000256" key="3">
    <source>
        <dbReference type="ARBA" id="ARBA00023002"/>
    </source>
</evidence>
<accession>A0A9P8C3E1</accession>
<dbReference type="SUPFAM" id="SSF51905">
    <property type="entry name" value="FAD/NAD(P)-binding domain"/>
    <property type="match status" value="1"/>
</dbReference>
<keyword evidence="6" id="KW-1185">Reference proteome</keyword>
<proteinExistence type="inferred from homology"/>
<evidence type="ECO:0000256" key="1">
    <source>
        <dbReference type="ARBA" id="ARBA00009333"/>
    </source>
</evidence>
<dbReference type="PRINTS" id="PR00469">
    <property type="entry name" value="PNDRDTASEII"/>
</dbReference>
<evidence type="ECO:0000259" key="4">
    <source>
        <dbReference type="Pfam" id="PF07992"/>
    </source>
</evidence>
<dbReference type="PRINTS" id="PR00368">
    <property type="entry name" value="FADPNR"/>
</dbReference>